<accession>A0A846Z7G4</accession>
<reference evidence="1 2" key="1">
    <citation type="submission" date="2020-04" db="EMBL/GenBank/DDBJ databases">
        <title>MicrobeNet Type strains.</title>
        <authorList>
            <person name="Nicholson A.C."/>
        </authorList>
    </citation>
    <scope>NUCLEOTIDE SEQUENCE [LARGE SCALE GENOMIC DNA]</scope>
    <source>
        <strain evidence="1 2">ATCC BAA-277</strain>
    </source>
</reference>
<proteinExistence type="predicted"/>
<dbReference type="RefSeq" id="WP_067640080.1">
    <property type="nucleotide sequence ID" value="NZ_JAAXPI010000061.1"/>
</dbReference>
<dbReference type="Proteomes" id="UP000579250">
    <property type="component" value="Unassembled WGS sequence"/>
</dbReference>
<gene>
    <name evidence="1" type="ORF">HGB48_29035</name>
</gene>
<evidence type="ECO:0000313" key="1">
    <source>
        <dbReference type="EMBL" id="NKZ07747.1"/>
    </source>
</evidence>
<organism evidence="1 2">
    <name type="scientific">Actinomadura latina</name>
    <dbReference type="NCBI Taxonomy" id="163603"/>
    <lineage>
        <taxon>Bacteria</taxon>
        <taxon>Bacillati</taxon>
        <taxon>Actinomycetota</taxon>
        <taxon>Actinomycetes</taxon>
        <taxon>Streptosporangiales</taxon>
        <taxon>Thermomonosporaceae</taxon>
        <taxon>Actinomadura</taxon>
    </lineage>
</organism>
<name>A0A846Z7G4_9ACTN</name>
<evidence type="ECO:0000313" key="2">
    <source>
        <dbReference type="Proteomes" id="UP000579250"/>
    </source>
</evidence>
<comment type="caution">
    <text evidence="1">The sequence shown here is derived from an EMBL/GenBank/DDBJ whole genome shotgun (WGS) entry which is preliminary data.</text>
</comment>
<sequence length="321" mass="35425">MSVSFDVAYGDHAVLDAVAALRTGDRQPAAALLRETGGDWDRKEHRVGRLALDTKCHRAIAEWAAAEPGSADAQMVNAKALVVQAWNIRGGAYARYVRKSAWSGFFERLRFADAALQAAIARAPEDPTPWAIAVQLARGLQVPRQEFQFRWDGLVQRDPGHVGGHYHALQYLCAKWSGSHDEMFAFADGASAGAPPGSPLHVLPLFAVIEYAMALADGRVRGETEARFWKGPRAAQAVDRAVELWERPVAERGAPPHARAVFDRMHLAFCASRVGSGAVAARQFRAMGPYCSDMPWACFVILPRFRTRVHRWITLAVHRRP</sequence>
<protein>
    <submittedName>
        <fullName evidence="1">DUF4034 domain-containing protein</fullName>
    </submittedName>
</protein>
<dbReference type="EMBL" id="JAAXPI010000061">
    <property type="protein sequence ID" value="NKZ07747.1"/>
    <property type="molecule type" value="Genomic_DNA"/>
</dbReference>
<dbReference type="AlphaFoldDB" id="A0A846Z7G4"/>
<keyword evidence="2" id="KW-1185">Reference proteome</keyword>